<dbReference type="RefSeq" id="WP_015048488.1">
    <property type="nucleotide sequence ID" value="NC_018868.3"/>
</dbReference>
<feature type="chain" id="PRO_5003878291" description="Lipoprotein" evidence="1">
    <location>
        <begin position="21"/>
        <end position="299"/>
    </location>
</feature>
<evidence type="ECO:0000313" key="3">
    <source>
        <dbReference type="Proteomes" id="UP000000466"/>
    </source>
</evidence>
<dbReference type="SUPFAM" id="SSF56935">
    <property type="entry name" value="Porins"/>
    <property type="match status" value="1"/>
</dbReference>
<dbReference type="Gene3D" id="2.40.160.10">
    <property type="entry name" value="Porin"/>
    <property type="match status" value="1"/>
</dbReference>
<reference evidence="2 3" key="1">
    <citation type="journal article" date="2013" name="Genome Announc.">
        <title>Complete genome sequence of Simiduia agarivorans SA1(T), a marine bacterium able to degrade a variety of polysaccharides.</title>
        <authorList>
            <person name="Lin S.Y."/>
            <person name="Shieh W.Y."/>
            <person name="Chen J.S."/>
            <person name="Tang S.L."/>
        </authorList>
    </citation>
    <scope>NUCLEOTIDE SEQUENCE [LARGE SCALE GENOMIC DNA]</scope>
    <source>
        <strain evidence="3">DSM 21679 / JCM 13881 / BCRC 17597 / SA1</strain>
    </source>
</reference>
<feature type="signal peptide" evidence="1">
    <location>
        <begin position="1"/>
        <end position="20"/>
    </location>
</feature>
<dbReference type="Proteomes" id="UP000000466">
    <property type="component" value="Chromosome"/>
</dbReference>
<dbReference type="EMBL" id="CP003746">
    <property type="protein sequence ID" value="AFV00336.1"/>
    <property type="molecule type" value="Genomic_DNA"/>
</dbReference>
<protein>
    <recommendedName>
        <fullName evidence="4">Lipoprotein</fullName>
    </recommendedName>
</protein>
<keyword evidence="3" id="KW-1185">Reference proteome</keyword>
<dbReference type="STRING" id="1117647.M5M_16015"/>
<dbReference type="InterPro" id="IPR023614">
    <property type="entry name" value="Porin_dom_sf"/>
</dbReference>
<keyword evidence="1" id="KW-0732">Signal</keyword>
<sequence length="299" mass="33648">MHYRRLLTAALLLLAPALYAAELGGHLSATLEADNNRGKARDLATDLLIDDWMLGVYLTQRDVTYEERNGTTQVNTQNTGAHLSYQGEIWGGGLAYNHYDDGELVLTREWSAKASWRHGPLKLSVNARQRQHDLALTLSDTALRDAFDSTGLGLGVRWAFDNSASLYSNYIHYDYSKDQLLEDTLRQLRWLYIFRPDDRRRILTALFNIRGANAQVRGNLIANGYSAGLDYPVGEHWLSLNYTLNEAEVDGSLSESASVYWSHNLSPDWGLDVYFGQARGDQLADSTYAGLTLHWFIAP</sequence>
<proteinExistence type="predicted"/>
<dbReference type="HOGENOM" id="CLU_930335_0_0_6"/>
<evidence type="ECO:0000313" key="2">
    <source>
        <dbReference type="EMBL" id="AFV00336.1"/>
    </source>
</evidence>
<evidence type="ECO:0000256" key="1">
    <source>
        <dbReference type="SAM" id="SignalP"/>
    </source>
</evidence>
<accession>K4KPZ9</accession>
<dbReference type="AlphaFoldDB" id="K4KPZ9"/>
<gene>
    <name evidence="2" type="ordered locus">M5M_16015</name>
</gene>
<dbReference type="KEGG" id="saga:M5M_16015"/>
<name>K4KPZ9_SIMAS</name>
<organism evidence="2 3">
    <name type="scientific">Simiduia agarivorans (strain DSM 21679 / JCM 13881 / BCRC 17597 / SA1)</name>
    <dbReference type="NCBI Taxonomy" id="1117647"/>
    <lineage>
        <taxon>Bacteria</taxon>
        <taxon>Pseudomonadati</taxon>
        <taxon>Pseudomonadota</taxon>
        <taxon>Gammaproteobacteria</taxon>
        <taxon>Cellvibrionales</taxon>
        <taxon>Cellvibrionaceae</taxon>
        <taxon>Simiduia</taxon>
    </lineage>
</organism>
<evidence type="ECO:0008006" key="4">
    <source>
        <dbReference type="Google" id="ProtNLM"/>
    </source>
</evidence>